<dbReference type="InterPro" id="IPR058625">
    <property type="entry name" value="MdtA-like_BSH"/>
</dbReference>
<dbReference type="InterPro" id="IPR030190">
    <property type="entry name" value="MacA_alpha-hairpin_sf"/>
</dbReference>
<feature type="coiled-coil region" evidence="3">
    <location>
        <begin position="144"/>
        <end position="178"/>
    </location>
</feature>
<evidence type="ECO:0000256" key="2">
    <source>
        <dbReference type="ARBA" id="ARBA00023054"/>
    </source>
</evidence>
<sequence length="403" mass="43732">MKKLIKFIAVFAVLAGVGYYFYDKNFNVPQVDQFIASKAVRGELVKSIESNGEIYATELIDVGAQVGGQIKKLYVKLGDVVKAGDMIAEIDSATQQNNVDTKKAQLGIYEAKLNSAKVALEISKTKFKREQELFAKNATSKEEFENAKNTLAANEASLKEIEAQIVQAKISLNTAQIDLGYTKITAPKGGVVVSVQVEEGQTVNSNQTTPTIVNIADLSKVQLKMEIAEGDITKIKVGSRVEYSILSEPNRKFHARISSIDPGLTTLSNGKYTTTTSSGSTASSSSSSAIYYYAKAIVDNADGTLRIGMTTQNTVILDSAKDAVIVPSIAIKKENGKSVVYVLKKDKDGLDTAERREVQTGLTDSLKTQILSGVEEGEEVVTKQNSAAEINAMLEKEKRRMKF</sequence>
<dbReference type="Pfam" id="PF25975">
    <property type="entry name" value="CzcB_C"/>
    <property type="match status" value="1"/>
</dbReference>
<keyword evidence="9" id="KW-1185">Reference proteome</keyword>
<dbReference type="Gene3D" id="2.40.50.100">
    <property type="match status" value="1"/>
</dbReference>
<dbReference type="GO" id="GO:0015562">
    <property type="term" value="F:efflux transmembrane transporter activity"/>
    <property type="evidence" value="ECO:0007669"/>
    <property type="project" value="TreeGrafter"/>
</dbReference>
<feature type="transmembrane region" description="Helical" evidence="4">
    <location>
        <begin position="7"/>
        <end position="22"/>
    </location>
</feature>
<evidence type="ECO:0000313" key="8">
    <source>
        <dbReference type="EMBL" id="MBC2883392.1"/>
    </source>
</evidence>
<proteinExistence type="inferred from homology"/>
<evidence type="ECO:0000256" key="3">
    <source>
        <dbReference type="SAM" id="Coils"/>
    </source>
</evidence>
<dbReference type="Pfam" id="PF25917">
    <property type="entry name" value="BSH_RND"/>
    <property type="match status" value="1"/>
</dbReference>
<dbReference type="AlphaFoldDB" id="A0A842JBE5"/>
<keyword evidence="4" id="KW-0472">Membrane</keyword>
<gene>
    <name evidence="8" type="ORF">H7R39_09010</name>
</gene>
<evidence type="ECO:0000259" key="6">
    <source>
        <dbReference type="Pfam" id="PF25917"/>
    </source>
</evidence>
<dbReference type="Gene3D" id="2.40.420.20">
    <property type="match status" value="1"/>
</dbReference>
<name>A0A842JBE5_9BACT</name>
<dbReference type="PANTHER" id="PTHR30469">
    <property type="entry name" value="MULTIDRUG RESISTANCE PROTEIN MDTA"/>
    <property type="match status" value="1"/>
</dbReference>
<dbReference type="NCBIfam" id="TIGR01730">
    <property type="entry name" value="RND_mfp"/>
    <property type="match status" value="1"/>
</dbReference>
<accession>A0A842JBE5</accession>
<keyword evidence="2 3" id="KW-0175">Coiled coil</keyword>
<feature type="domain" description="CzcB-like C-terminal circularly permuted SH3-like" evidence="7">
    <location>
        <begin position="324"/>
        <end position="383"/>
    </location>
</feature>
<dbReference type="InterPro" id="IPR058624">
    <property type="entry name" value="MdtA-like_HH"/>
</dbReference>
<dbReference type="EMBL" id="JACLZK010000002">
    <property type="protein sequence ID" value="MBC2883392.1"/>
    <property type="molecule type" value="Genomic_DNA"/>
</dbReference>
<dbReference type="GO" id="GO:1990961">
    <property type="term" value="P:xenobiotic detoxification by transmembrane export across the plasma membrane"/>
    <property type="evidence" value="ECO:0007669"/>
    <property type="project" value="InterPro"/>
</dbReference>
<reference evidence="8 9" key="1">
    <citation type="submission" date="2020-08" db="EMBL/GenBank/DDBJ databases">
        <title>Complete genome and description of Campylobacter massiliensis Marseille-Q3452 sp. nov.</title>
        <authorList>
            <person name="Antezack A."/>
        </authorList>
    </citation>
    <scope>NUCLEOTIDE SEQUENCE [LARGE SCALE GENOMIC DNA]</scope>
    <source>
        <strain evidence="8 9">Marseille-Q3452</strain>
    </source>
</reference>
<evidence type="ECO:0000259" key="5">
    <source>
        <dbReference type="Pfam" id="PF25876"/>
    </source>
</evidence>
<comment type="similarity">
    <text evidence="1">Belongs to the membrane fusion protein (MFP) (TC 8.A.1) family.</text>
</comment>
<evidence type="ECO:0000313" key="9">
    <source>
        <dbReference type="Proteomes" id="UP000552683"/>
    </source>
</evidence>
<dbReference type="Gene3D" id="6.10.140.1990">
    <property type="match status" value="1"/>
</dbReference>
<dbReference type="InterPro" id="IPR058649">
    <property type="entry name" value="CzcB_C"/>
</dbReference>
<dbReference type="RefSeq" id="WP_185898916.1">
    <property type="nucleotide sequence ID" value="NZ_JACLZK010000002.1"/>
</dbReference>
<dbReference type="Proteomes" id="UP000552683">
    <property type="component" value="Unassembled WGS sequence"/>
</dbReference>
<protein>
    <submittedName>
        <fullName evidence="8">Efflux RND transporter periplasmic adaptor subunit</fullName>
    </submittedName>
</protein>
<dbReference type="GO" id="GO:1990281">
    <property type="term" value="C:efflux pump complex"/>
    <property type="evidence" value="ECO:0007669"/>
    <property type="project" value="TreeGrafter"/>
</dbReference>
<evidence type="ECO:0000256" key="4">
    <source>
        <dbReference type="SAM" id="Phobius"/>
    </source>
</evidence>
<dbReference type="InterPro" id="IPR006143">
    <property type="entry name" value="RND_pump_MFP"/>
</dbReference>
<organism evidence="8 9">
    <name type="scientific">Campylobacter massiliensis</name>
    <dbReference type="NCBI Taxonomy" id="2762557"/>
    <lineage>
        <taxon>Bacteria</taxon>
        <taxon>Pseudomonadati</taxon>
        <taxon>Campylobacterota</taxon>
        <taxon>Epsilonproteobacteria</taxon>
        <taxon>Campylobacterales</taxon>
        <taxon>Campylobacteraceae</taxon>
        <taxon>Campylobacter</taxon>
    </lineage>
</organism>
<evidence type="ECO:0000256" key="1">
    <source>
        <dbReference type="ARBA" id="ARBA00009477"/>
    </source>
</evidence>
<dbReference type="PANTHER" id="PTHR30469:SF33">
    <property type="entry name" value="SLR1207 PROTEIN"/>
    <property type="match status" value="1"/>
</dbReference>
<evidence type="ECO:0000259" key="7">
    <source>
        <dbReference type="Pfam" id="PF25975"/>
    </source>
</evidence>
<dbReference type="GO" id="GO:0030313">
    <property type="term" value="C:cell envelope"/>
    <property type="evidence" value="ECO:0007669"/>
    <property type="project" value="UniProtKB-SubCell"/>
</dbReference>
<keyword evidence="4" id="KW-0812">Transmembrane</keyword>
<dbReference type="GO" id="GO:1990195">
    <property type="term" value="C:macrolide transmembrane transporter complex"/>
    <property type="evidence" value="ECO:0007669"/>
    <property type="project" value="InterPro"/>
</dbReference>
<comment type="caution">
    <text evidence="8">The sequence shown here is derived from an EMBL/GenBank/DDBJ whole genome shotgun (WGS) entry which is preliminary data.</text>
</comment>
<feature type="domain" description="Multidrug resistance protein MdtA-like barrel-sandwich hybrid" evidence="6">
    <location>
        <begin position="60"/>
        <end position="213"/>
    </location>
</feature>
<dbReference type="GO" id="GO:0019898">
    <property type="term" value="C:extrinsic component of membrane"/>
    <property type="evidence" value="ECO:0007669"/>
    <property type="project" value="InterPro"/>
</dbReference>
<dbReference type="Gene3D" id="2.40.30.170">
    <property type="match status" value="1"/>
</dbReference>
<feature type="domain" description="Multidrug resistance protein MdtA-like alpha-helical hairpin" evidence="5">
    <location>
        <begin position="109"/>
        <end position="182"/>
    </location>
</feature>
<dbReference type="SUPFAM" id="SSF111369">
    <property type="entry name" value="HlyD-like secretion proteins"/>
    <property type="match status" value="1"/>
</dbReference>
<dbReference type="Pfam" id="PF25876">
    <property type="entry name" value="HH_MFP_RND"/>
    <property type="match status" value="1"/>
</dbReference>
<keyword evidence="4" id="KW-1133">Transmembrane helix</keyword>